<dbReference type="AlphaFoldDB" id="A0A1M6MY54"/>
<evidence type="ECO:0000313" key="2">
    <source>
        <dbReference type="Proteomes" id="UP000184474"/>
    </source>
</evidence>
<gene>
    <name evidence="1" type="ORF">SAMN04488028_1024</name>
</gene>
<dbReference type="Proteomes" id="UP000184474">
    <property type="component" value="Unassembled WGS sequence"/>
</dbReference>
<accession>A0A1M6MY54</accession>
<proteinExistence type="predicted"/>
<dbReference type="EMBL" id="FRAA01000002">
    <property type="protein sequence ID" value="SHJ88386.1"/>
    <property type="molecule type" value="Genomic_DNA"/>
</dbReference>
<dbReference type="STRING" id="156994.SAMN04488028_1024"/>
<name>A0A1M6MY54_REIAG</name>
<keyword evidence="2" id="KW-1185">Reference proteome</keyword>
<protein>
    <submittedName>
        <fullName evidence="1">Uncharacterized protein</fullName>
    </submittedName>
</protein>
<reference evidence="2" key="1">
    <citation type="submission" date="2016-11" db="EMBL/GenBank/DDBJ databases">
        <authorList>
            <person name="Varghese N."/>
            <person name="Submissions S."/>
        </authorList>
    </citation>
    <scope>NUCLEOTIDE SEQUENCE [LARGE SCALE GENOMIC DNA]</scope>
    <source>
        <strain evidence="2">DSM 26134</strain>
    </source>
</reference>
<sequence>MLEPRQTPVSWSVAHRPYFDLHFTHPSFDEARSELFYIEYPILTPVYQDTTLP</sequence>
<organism evidence="1 2">
    <name type="scientific">Reichenbachiella agariperforans</name>
    <dbReference type="NCBI Taxonomy" id="156994"/>
    <lineage>
        <taxon>Bacteria</taxon>
        <taxon>Pseudomonadati</taxon>
        <taxon>Bacteroidota</taxon>
        <taxon>Cytophagia</taxon>
        <taxon>Cytophagales</taxon>
        <taxon>Reichenbachiellaceae</taxon>
        <taxon>Reichenbachiella</taxon>
    </lineage>
</organism>
<evidence type="ECO:0000313" key="1">
    <source>
        <dbReference type="EMBL" id="SHJ88386.1"/>
    </source>
</evidence>